<name>A0A819RM03_9BILA</name>
<dbReference type="EMBL" id="CAJNOT010004587">
    <property type="protein sequence ID" value="CAF1437915.1"/>
    <property type="molecule type" value="Genomic_DNA"/>
</dbReference>
<accession>A0A819RM03</accession>
<dbReference type="Proteomes" id="UP000663836">
    <property type="component" value="Unassembled WGS sequence"/>
</dbReference>
<evidence type="ECO:0000313" key="2">
    <source>
        <dbReference type="EMBL" id="CAF4050039.1"/>
    </source>
</evidence>
<protein>
    <submittedName>
        <fullName evidence="2">Uncharacterized protein</fullName>
    </submittedName>
</protein>
<gene>
    <name evidence="2" type="ORF">JBS370_LOCUS28991</name>
    <name evidence="1" type="ORF">ZHD862_LOCUS34687</name>
</gene>
<reference evidence="2" key="1">
    <citation type="submission" date="2021-02" db="EMBL/GenBank/DDBJ databases">
        <authorList>
            <person name="Nowell W R."/>
        </authorList>
    </citation>
    <scope>NUCLEOTIDE SEQUENCE</scope>
</reference>
<sequence>MDDFLNDHNHLQEIVCKYLTESHPHSLIQQIDKWKRQSIIRNNEKLNENFRKQWRSKFNKLKHNLIIPKTIKICKDDDDDDDIRFISKLIVSIVEPNNLFERSAGNIRIENNSQAIIQDQ</sequence>
<evidence type="ECO:0000313" key="3">
    <source>
        <dbReference type="Proteomes" id="UP000663836"/>
    </source>
</evidence>
<organism evidence="2 3">
    <name type="scientific">Rotaria sordida</name>
    <dbReference type="NCBI Taxonomy" id="392033"/>
    <lineage>
        <taxon>Eukaryota</taxon>
        <taxon>Metazoa</taxon>
        <taxon>Spiralia</taxon>
        <taxon>Gnathifera</taxon>
        <taxon>Rotifera</taxon>
        <taxon>Eurotatoria</taxon>
        <taxon>Bdelloidea</taxon>
        <taxon>Philodinida</taxon>
        <taxon>Philodinidae</taxon>
        <taxon>Rotaria</taxon>
    </lineage>
</organism>
<comment type="caution">
    <text evidence="2">The sequence shown here is derived from an EMBL/GenBank/DDBJ whole genome shotgun (WGS) entry which is preliminary data.</text>
</comment>
<evidence type="ECO:0000313" key="1">
    <source>
        <dbReference type="EMBL" id="CAF1437915.1"/>
    </source>
</evidence>
<dbReference type="AlphaFoldDB" id="A0A819RM03"/>
<dbReference type="EMBL" id="CAJOBD010006056">
    <property type="protein sequence ID" value="CAF4050039.1"/>
    <property type="molecule type" value="Genomic_DNA"/>
</dbReference>
<dbReference type="Proteomes" id="UP000663864">
    <property type="component" value="Unassembled WGS sequence"/>
</dbReference>
<proteinExistence type="predicted"/>